<protein>
    <submittedName>
        <fullName evidence="8">DNA-binding response regulator</fullName>
    </submittedName>
</protein>
<feature type="modified residue" description="4-aspartylphosphate" evidence="5">
    <location>
        <position position="52"/>
    </location>
</feature>
<evidence type="ECO:0000259" key="7">
    <source>
        <dbReference type="PROSITE" id="PS50110"/>
    </source>
</evidence>
<dbReference type="Gene3D" id="3.40.50.2300">
    <property type="match status" value="1"/>
</dbReference>
<dbReference type="PROSITE" id="PS50043">
    <property type="entry name" value="HTH_LUXR_2"/>
    <property type="match status" value="1"/>
</dbReference>
<dbReference type="SUPFAM" id="SSF46894">
    <property type="entry name" value="C-terminal effector domain of the bipartite response regulators"/>
    <property type="match status" value="1"/>
</dbReference>
<accession>A0A3A9Z475</accession>
<dbReference type="InterPro" id="IPR058245">
    <property type="entry name" value="NreC/VraR/RcsB-like_REC"/>
</dbReference>
<evidence type="ECO:0000313" key="9">
    <source>
        <dbReference type="Proteomes" id="UP000272474"/>
    </source>
</evidence>
<keyword evidence="2" id="KW-0805">Transcription regulation</keyword>
<dbReference type="SUPFAM" id="SSF52172">
    <property type="entry name" value="CheY-like"/>
    <property type="match status" value="1"/>
</dbReference>
<evidence type="ECO:0000256" key="1">
    <source>
        <dbReference type="ARBA" id="ARBA00022553"/>
    </source>
</evidence>
<evidence type="ECO:0000256" key="2">
    <source>
        <dbReference type="ARBA" id="ARBA00023015"/>
    </source>
</evidence>
<evidence type="ECO:0000256" key="5">
    <source>
        <dbReference type="PROSITE-ProRule" id="PRU00169"/>
    </source>
</evidence>
<dbReference type="PRINTS" id="PR00038">
    <property type="entry name" value="HTHLUXR"/>
</dbReference>
<comment type="caution">
    <text evidence="8">The sequence shown here is derived from an EMBL/GenBank/DDBJ whole genome shotgun (WGS) entry which is preliminary data.</text>
</comment>
<dbReference type="Pfam" id="PF00196">
    <property type="entry name" value="GerE"/>
    <property type="match status" value="1"/>
</dbReference>
<evidence type="ECO:0000256" key="4">
    <source>
        <dbReference type="ARBA" id="ARBA00023163"/>
    </source>
</evidence>
<keyword evidence="4" id="KW-0804">Transcription</keyword>
<keyword evidence="3 8" id="KW-0238">DNA-binding</keyword>
<dbReference type="SMART" id="SM00448">
    <property type="entry name" value="REC"/>
    <property type="match status" value="1"/>
</dbReference>
<dbReference type="InterPro" id="IPR016032">
    <property type="entry name" value="Sig_transdc_resp-reg_C-effctor"/>
</dbReference>
<dbReference type="InterPro" id="IPR039420">
    <property type="entry name" value="WalR-like"/>
</dbReference>
<dbReference type="OrthoDB" id="9808843at2"/>
<gene>
    <name evidence="8" type="ORF">D7294_11275</name>
</gene>
<feature type="domain" description="HTH luxR-type" evidence="6">
    <location>
        <begin position="142"/>
        <end position="214"/>
    </location>
</feature>
<evidence type="ECO:0000313" key="8">
    <source>
        <dbReference type="EMBL" id="RKN43075.1"/>
    </source>
</evidence>
<dbReference type="InterPro" id="IPR011006">
    <property type="entry name" value="CheY-like_superfamily"/>
</dbReference>
<dbReference type="Proteomes" id="UP000272474">
    <property type="component" value="Unassembled WGS sequence"/>
</dbReference>
<dbReference type="GO" id="GO:0000160">
    <property type="term" value="P:phosphorelay signal transduction system"/>
    <property type="evidence" value="ECO:0007669"/>
    <property type="project" value="InterPro"/>
</dbReference>
<dbReference type="InterPro" id="IPR001789">
    <property type="entry name" value="Sig_transdc_resp-reg_receiver"/>
</dbReference>
<feature type="domain" description="Response regulatory" evidence="7">
    <location>
        <begin position="2"/>
        <end position="122"/>
    </location>
</feature>
<name>A0A3A9Z475_9ACTN</name>
<evidence type="ECO:0000256" key="3">
    <source>
        <dbReference type="ARBA" id="ARBA00023125"/>
    </source>
</evidence>
<proteinExistence type="predicted"/>
<dbReference type="GO" id="GO:0006355">
    <property type="term" value="P:regulation of DNA-templated transcription"/>
    <property type="evidence" value="ECO:0007669"/>
    <property type="project" value="InterPro"/>
</dbReference>
<keyword evidence="1 5" id="KW-0597">Phosphoprotein</keyword>
<dbReference type="Pfam" id="PF00072">
    <property type="entry name" value="Response_reg"/>
    <property type="match status" value="1"/>
</dbReference>
<keyword evidence="9" id="KW-1185">Reference proteome</keyword>
<dbReference type="AlphaFoldDB" id="A0A3A9Z475"/>
<dbReference type="PROSITE" id="PS50110">
    <property type="entry name" value="RESPONSE_REGULATORY"/>
    <property type="match status" value="1"/>
</dbReference>
<dbReference type="InterPro" id="IPR000792">
    <property type="entry name" value="Tscrpt_reg_LuxR_C"/>
</dbReference>
<dbReference type="GO" id="GO:0003677">
    <property type="term" value="F:DNA binding"/>
    <property type="evidence" value="ECO:0007669"/>
    <property type="project" value="UniProtKB-KW"/>
</dbReference>
<dbReference type="EMBL" id="RBAL01000005">
    <property type="protein sequence ID" value="RKN43075.1"/>
    <property type="molecule type" value="Genomic_DNA"/>
</dbReference>
<sequence length="227" mass="24253">MRVVIAEDNVLLSSGLRLLLNSQGFEVVTIAADAPGFLASVETHRPDVTIVDVRLPPAFRDEGIRAAVRARRDHPGLPVLVLSQYVEQEYAGRLLADARGGIGYLLKDRVSRVAEFTDALRRVAGGGTAMDPEVIAQLLAARGDPVDALTAREREVLALMAEGHDNATIAERLVITGNAVHKHIGNVFLKLGLSAGDSGHRRVRAVLAYLRRHGGTAPSPTTSPPLA</sequence>
<dbReference type="CDD" id="cd17535">
    <property type="entry name" value="REC_NarL-like"/>
    <property type="match status" value="1"/>
</dbReference>
<reference evidence="8 9" key="1">
    <citation type="journal article" date="2014" name="Int. J. Syst. Evol. Microbiol.">
        <title>Streptomyces hoynatensis sp. nov., isolated from deep marine sediment.</title>
        <authorList>
            <person name="Veyisoglu A."/>
            <person name="Sahin N."/>
        </authorList>
    </citation>
    <scope>NUCLEOTIDE SEQUENCE [LARGE SCALE GENOMIC DNA]</scope>
    <source>
        <strain evidence="8 9">KCTC 29097</strain>
    </source>
</reference>
<dbReference type="RefSeq" id="WP_120678332.1">
    <property type="nucleotide sequence ID" value="NZ_RBAL01000005.1"/>
</dbReference>
<evidence type="ECO:0000259" key="6">
    <source>
        <dbReference type="PROSITE" id="PS50043"/>
    </source>
</evidence>
<organism evidence="8 9">
    <name type="scientific">Streptomyces hoynatensis</name>
    <dbReference type="NCBI Taxonomy" id="1141874"/>
    <lineage>
        <taxon>Bacteria</taxon>
        <taxon>Bacillati</taxon>
        <taxon>Actinomycetota</taxon>
        <taxon>Actinomycetes</taxon>
        <taxon>Kitasatosporales</taxon>
        <taxon>Streptomycetaceae</taxon>
        <taxon>Streptomyces</taxon>
    </lineage>
</organism>
<dbReference type="CDD" id="cd06170">
    <property type="entry name" value="LuxR_C_like"/>
    <property type="match status" value="1"/>
</dbReference>
<dbReference type="PANTHER" id="PTHR43214:SF24">
    <property type="entry name" value="TRANSCRIPTIONAL REGULATORY PROTEIN NARL-RELATED"/>
    <property type="match status" value="1"/>
</dbReference>
<dbReference type="PANTHER" id="PTHR43214">
    <property type="entry name" value="TWO-COMPONENT RESPONSE REGULATOR"/>
    <property type="match status" value="1"/>
</dbReference>
<dbReference type="SMART" id="SM00421">
    <property type="entry name" value="HTH_LUXR"/>
    <property type="match status" value="1"/>
</dbReference>